<comment type="caution">
    <text evidence="8">The sequence shown here is derived from an EMBL/GenBank/DDBJ whole genome shotgun (WGS) entry which is preliminary data.</text>
</comment>
<evidence type="ECO:0000256" key="6">
    <source>
        <dbReference type="ARBA" id="ARBA00023237"/>
    </source>
</evidence>
<evidence type="ECO:0000256" key="2">
    <source>
        <dbReference type="ARBA" id="ARBA00007248"/>
    </source>
</evidence>
<evidence type="ECO:0000256" key="7">
    <source>
        <dbReference type="ARBA" id="ARBA00023288"/>
    </source>
</evidence>
<evidence type="ECO:0000256" key="4">
    <source>
        <dbReference type="ARBA" id="ARBA00023136"/>
    </source>
</evidence>
<keyword evidence="4" id="KW-0472">Membrane</keyword>
<comment type="similarity">
    <text evidence="2">Belongs to the bacteroidetes fimbrillin superfamily. FimB/Mfa2 family.</text>
</comment>
<evidence type="ECO:0000256" key="3">
    <source>
        <dbReference type="ARBA" id="ARBA00022729"/>
    </source>
</evidence>
<evidence type="ECO:0000256" key="5">
    <source>
        <dbReference type="ARBA" id="ARBA00023139"/>
    </source>
</evidence>
<dbReference type="Pfam" id="PF08842">
    <property type="entry name" value="Mfa2"/>
    <property type="match status" value="1"/>
</dbReference>
<dbReference type="Proteomes" id="UP000266644">
    <property type="component" value="Unassembled WGS sequence"/>
</dbReference>
<dbReference type="EMBL" id="QRJE01000008">
    <property type="protein sequence ID" value="RHH14357.1"/>
    <property type="molecule type" value="Genomic_DNA"/>
</dbReference>
<organism evidence="8 9">
    <name type="scientific">Bacteroides fragilis</name>
    <dbReference type="NCBI Taxonomy" id="817"/>
    <lineage>
        <taxon>Bacteria</taxon>
        <taxon>Pseudomonadati</taxon>
        <taxon>Bacteroidota</taxon>
        <taxon>Bacteroidia</taxon>
        <taxon>Bacteroidales</taxon>
        <taxon>Bacteroidaceae</taxon>
        <taxon>Bacteroides</taxon>
    </lineage>
</organism>
<evidence type="ECO:0000313" key="9">
    <source>
        <dbReference type="Proteomes" id="UP000266644"/>
    </source>
</evidence>
<dbReference type="Gene3D" id="2.60.40.2100">
    <property type="match status" value="1"/>
</dbReference>
<dbReference type="PROSITE" id="PS51257">
    <property type="entry name" value="PROKAR_LIPOPROTEIN"/>
    <property type="match status" value="1"/>
</dbReference>
<accession>A0A396C4I6</accession>
<gene>
    <name evidence="8" type="ORF">DW228_06040</name>
</gene>
<sequence>MKVKQFLILGGMAILTSLMSSCEKIHDEAQSCGLYLDFKYDYNMVYADAFHSQVKKVDVYVFDRDSNFLFKQSADGAQLVDKRYRMRLNVPIGEEKNFIVMAWAGAVDNFVTELGDKKPKTIKELKLKMQQQENGINNADLGNLWYGEIRDVNYLAQEEQTETINLIKNTNRFRIILQKVGEGESISVKDLSIRLLTDNSYYNYKNEIIPTHTVGYMPYFTNDIDGVGAVAELNTMRLLKDNPVKLIIRDNTQNRDLLNVDLMQYLLATQMEGHKMTAQEYLDRQSEFTIILFYNVNNEQGAFLSAKIIINDWTLWMHGTDI</sequence>
<proteinExistence type="inferred from homology"/>
<evidence type="ECO:0000313" key="8">
    <source>
        <dbReference type="EMBL" id="RHH14357.1"/>
    </source>
</evidence>
<name>A0A396C4I6_BACFG</name>
<evidence type="ECO:0008006" key="10">
    <source>
        <dbReference type="Google" id="ProtNLM"/>
    </source>
</evidence>
<keyword evidence="5" id="KW-0564">Palmitate</keyword>
<dbReference type="InterPro" id="IPR014941">
    <property type="entry name" value="FimB/Mfa2/Mfa3"/>
</dbReference>
<keyword evidence="3" id="KW-0732">Signal</keyword>
<keyword evidence="6" id="KW-0998">Cell outer membrane</keyword>
<reference evidence="8 9" key="1">
    <citation type="submission" date="2018-08" db="EMBL/GenBank/DDBJ databases">
        <title>A genome reference for cultivated species of the human gut microbiota.</title>
        <authorList>
            <person name="Zou Y."/>
            <person name="Xue W."/>
            <person name="Luo G."/>
        </authorList>
    </citation>
    <scope>NUCLEOTIDE SEQUENCE [LARGE SCALE GENOMIC DNA]</scope>
    <source>
        <strain evidence="8 9">AM18-6</strain>
    </source>
</reference>
<dbReference type="Gene3D" id="2.60.40.2090">
    <property type="match status" value="1"/>
</dbReference>
<comment type="subcellular location">
    <subcellularLocation>
        <location evidence="1">Cell outer membrane</location>
    </subcellularLocation>
</comment>
<dbReference type="GO" id="GO:0009279">
    <property type="term" value="C:cell outer membrane"/>
    <property type="evidence" value="ECO:0007669"/>
    <property type="project" value="UniProtKB-SubCell"/>
</dbReference>
<keyword evidence="7" id="KW-0449">Lipoprotein</keyword>
<protein>
    <recommendedName>
        <fullName evidence="10">FimB/Mfa2 family fimbrial subunit</fullName>
    </recommendedName>
</protein>
<evidence type="ECO:0000256" key="1">
    <source>
        <dbReference type="ARBA" id="ARBA00004442"/>
    </source>
</evidence>
<dbReference type="AlphaFoldDB" id="A0A396C4I6"/>